<keyword evidence="1" id="KW-0732">Signal</keyword>
<dbReference type="Proteomes" id="UP000268051">
    <property type="component" value="Unassembled WGS sequence"/>
</dbReference>
<dbReference type="InterPro" id="IPR002491">
    <property type="entry name" value="ABC_transptr_periplasmic_BD"/>
</dbReference>
<reference evidence="3 4" key="1">
    <citation type="submission" date="2018-10" db="EMBL/GenBank/DDBJ databases">
        <title>Horizontal transference of carbapenem resistance between Klebsiella pneumoniae and Kluyvera ascorbata during abdominal infection: a case report.</title>
        <authorList>
            <person name="Raro O.H.F."/>
            <person name="Lima-Morales D."/>
            <person name="Barth A.L."/>
            <person name="Paim T.G.S."/>
            <person name="Mott M.P."/>
            <person name="Riche C.V.W."/>
            <person name="Teixeira U.F."/>
            <person name="Waechter F."/>
            <person name="Dias C.A.G."/>
        </authorList>
    </citation>
    <scope>NUCLEOTIDE SEQUENCE [LARGE SCALE GENOMIC DNA]</scope>
    <source>
        <strain evidence="3 4">OT2</strain>
    </source>
</reference>
<dbReference type="Pfam" id="PF01497">
    <property type="entry name" value="Peripla_BP_2"/>
    <property type="match status" value="1"/>
</dbReference>
<protein>
    <submittedName>
        <fullName evidence="3">ABC transporter substrate-binding protein</fullName>
    </submittedName>
</protein>
<dbReference type="PANTHER" id="PTHR30535:SF34">
    <property type="entry name" value="MOLYBDATE-BINDING PROTEIN MOLA"/>
    <property type="match status" value="1"/>
</dbReference>
<dbReference type="Gene3D" id="3.40.50.1980">
    <property type="entry name" value="Nitrogenase molybdenum iron protein domain"/>
    <property type="match status" value="2"/>
</dbReference>
<dbReference type="PROSITE" id="PS50983">
    <property type="entry name" value="FE_B12_PBP"/>
    <property type="match status" value="1"/>
</dbReference>
<name>A0A3N2RR64_9ENTR</name>
<dbReference type="PANTHER" id="PTHR30535">
    <property type="entry name" value="VITAMIN B12-BINDING PROTEIN"/>
    <property type="match status" value="1"/>
</dbReference>
<dbReference type="InterPro" id="IPR050902">
    <property type="entry name" value="ABC_Transporter_SBP"/>
</dbReference>
<evidence type="ECO:0000313" key="3">
    <source>
        <dbReference type="EMBL" id="ROU09896.1"/>
    </source>
</evidence>
<gene>
    <name evidence="3" type="ORF">EB837_23320</name>
</gene>
<sequence length="337" mass="37157">MKRRHAWLLCAWLAFPALASRQVVDDAGHTVTVPDQVNAIADGWFAHHSVLMTLGAGRKIVATVNHPESQPWMFKITPTLNQALQVRGTAFNPESLLAKKVDVVFTSAGNDKAESYRQAGLPTLQMAFTDYPSLMKSVTTTADVLGTDDARTRAKAYNQYLQTALENVQSKMQGLTAEQRPSVLHIQSLKPLKVDGSHTLIDTWINLAGGKNAAAEIQGNMKEVSPERVLAWQPDVIILGANCGSIENSQYAALFSGLKAVKNGKVLQNPAGVFPWDRYGTESALQIQWAALMLHPDRFPGVDIAKVTQDFYQRFFDYMLSGDETQRILHAQKPAEK</sequence>
<organism evidence="3 4">
    <name type="scientific">Kluyvera ascorbata</name>
    <dbReference type="NCBI Taxonomy" id="51288"/>
    <lineage>
        <taxon>Bacteria</taxon>
        <taxon>Pseudomonadati</taxon>
        <taxon>Pseudomonadota</taxon>
        <taxon>Gammaproteobacteria</taxon>
        <taxon>Enterobacterales</taxon>
        <taxon>Enterobacteriaceae</taxon>
        <taxon>Kluyvera</taxon>
    </lineage>
</organism>
<feature type="chain" id="PRO_5017969566" evidence="1">
    <location>
        <begin position="20"/>
        <end position="337"/>
    </location>
</feature>
<dbReference type="EMBL" id="RHFN01000037">
    <property type="protein sequence ID" value="ROU09896.1"/>
    <property type="molecule type" value="Genomic_DNA"/>
</dbReference>
<dbReference type="AlphaFoldDB" id="A0A3N2RR64"/>
<dbReference type="OrthoDB" id="9775594at2"/>
<feature type="signal peptide" evidence="1">
    <location>
        <begin position="1"/>
        <end position="19"/>
    </location>
</feature>
<dbReference type="RefSeq" id="WP_123652663.1">
    <property type="nucleotide sequence ID" value="NZ_DAMBXR010000023.1"/>
</dbReference>
<proteinExistence type="predicted"/>
<accession>A0A3N2RR64</accession>
<evidence type="ECO:0000256" key="1">
    <source>
        <dbReference type="SAM" id="SignalP"/>
    </source>
</evidence>
<dbReference type="Gene3D" id="1.20.58.2180">
    <property type="match status" value="1"/>
</dbReference>
<dbReference type="SUPFAM" id="SSF53807">
    <property type="entry name" value="Helical backbone' metal receptor"/>
    <property type="match status" value="1"/>
</dbReference>
<evidence type="ECO:0000313" key="4">
    <source>
        <dbReference type="Proteomes" id="UP000268051"/>
    </source>
</evidence>
<feature type="domain" description="Fe/B12 periplasmic-binding" evidence="2">
    <location>
        <begin position="39"/>
        <end position="298"/>
    </location>
</feature>
<evidence type="ECO:0000259" key="2">
    <source>
        <dbReference type="PROSITE" id="PS50983"/>
    </source>
</evidence>
<comment type="caution">
    <text evidence="3">The sequence shown here is derived from an EMBL/GenBank/DDBJ whole genome shotgun (WGS) entry which is preliminary data.</text>
</comment>